<gene>
    <name evidence="2" type="ORF">GCM10009560_15580</name>
</gene>
<accession>A0ABP3ZCJ1</accession>
<dbReference type="EMBL" id="BAAAHQ010000007">
    <property type="protein sequence ID" value="GAA0918530.1"/>
    <property type="molecule type" value="Genomic_DNA"/>
</dbReference>
<name>A0ABP3ZCJ1_9ACTN</name>
<dbReference type="RefSeq" id="WP_343949032.1">
    <property type="nucleotide sequence ID" value="NZ_BAAAHQ010000007.1"/>
</dbReference>
<organism evidence="2 3">
    <name type="scientific">Nonomuraea longicatena</name>
    <dbReference type="NCBI Taxonomy" id="83682"/>
    <lineage>
        <taxon>Bacteria</taxon>
        <taxon>Bacillati</taxon>
        <taxon>Actinomycetota</taxon>
        <taxon>Actinomycetes</taxon>
        <taxon>Streptosporangiales</taxon>
        <taxon>Streptosporangiaceae</taxon>
        <taxon>Nonomuraea</taxon>
    </lineage>
</organism>
<dbReference type="Proteomes" id="UP001501578">
    <property type="component" value="Unassembled WGS sequence"/>
</dbReference>
<protein>
    <submittedName>
        <fullName evidence="2">Uncharacterized protein</fullName>
    </submittedName>
</protein>
<evidence type="ECO:0000313" key="3">
    <source>
        <dbReference type="Proteomes" id="UP001501578"/>
    </source>
</evidence>
<feature type="region of interest" description="Disordered" evidence="1">
    <location>
        <begin position="115"/>
        <end position="145"/>
    </location>
</feature>
<reference evidence="3" key="1">
    <citation type="journal article" date="2019" name="Int. J. Syst. Evol. Microbiol.">
        <title>The Global Catalogue of Microorganisms (GCM) 10K type strain sequencing project: providing services to taxonomists for standard genome sequencing and annotation.</title>
        <authorList>
            <consortium name="The Broad Institute Genomics Platform"/>
            <consortium name="The Broad Institute Genome Sequencing Center for Infectious Disease"/>
            <person name="Wu L."/>
            <person name="Ma J."/>
        </authorList>
    </citation>
    <scope>NUCLEOTIDE SEQUENCE [LARGE SCALE GENOMIC DNA]</scope>
    <source>
        <strain evidence="3">JCM 11136</strain>
    </source>
</reference>
<proteinExistence type="predicted"/>
<sequence length="259" mass="28466">MSDDGFQPTNLLYVRPNPDTPGTLEILDQTLYPTTLRIFHFYGPAAPGNFYDDRAVYEALVEADHLWVGDIELGTLNHLFAFAKLLHEELTGDGNEFYGSGWTCLHVRPVQNRDVTSPDKLTPGSALSARTPIPSPESSGETTTPHDLRATFCAPLLEPHGVGGTISLRDLVTQTQIIHPEWSAAMILDWIDGEGHLYQLAIFKHLPTKPGRILILFRLSLADPPMYGALLDLVEEAMADNAKHGVLAGTRNVKDDDAS</sequence>
<evidence type="ECO:0000256" key="1">
    <source>
        <dbReference type="SAM" id="MobiDB-lite"/>
    </source>
</evidence>
<comment type="caution">
    <text evidence="2">The sequence shown here is derived from an EMBL/GenBank/DDBJ whole genome shotgun (WGS) entry which is preliminary data.</text>
</comment>
<evidence type="ECO:0000313" key="2">
    <source>
        <dbReference type="EMBL" id="GAA0918530.1"/>
    </source>
</evidence>
<keyword evidence="3" id="KW-1185">Reference proteome</keyword>